<evidence type="ECO:0008006" key="3">
    <source>
        <dbReference type="Google" id="ProtNLM"/>
    </source>
</evidence>
<name>A0A223S9E8_9ACTN</name>
<protein>
    <recommendedName>
        <fullName evidence="3">Delta-60 repeat domain-containing protein</fullName>
    </recommendedName>
</protein>
<dbReference type="NCBIfam" id="TIGR02608">
    <property type="entry name" value="delta_60_rpt"/>
    <property type="match status" value="7"/>
</dbReference>
<dbReference type="AlphaFoldDB" id="A0A223S9E8"/>
<reference evidence="1 2" key="1">
    <citation type="submission" date="2017-08" db="EMBL/GenBank/DDBJ databases">
        <title>The complete genome sequence of Nocardiopsis gilva YIM 90087.</title>
        <authorList>
            <person name="Yin M."/>
            <person name="Tang S."/>
        </authorList>
    </citation>
    <scope>NUCLEOTIDE SEQUENCE [LARGE SCALE GENOMIC DNA]</scope>
    <source>
        <strain evidence="1 2">YIM 90087</strain>
    </source>
</reference>
<dbReference type="EMBL" id="CP022753">
    <property type="protein sequence ID" value="ASU84744.1"/>
    <property type="molecule type" value="Genomic_DNA"/>
</dbReference>
<proteinExistence type="predicted"/>
<sequence length="484" mass="49002">MINARPPFTVETNLSPKGSRVSILAREEPFRMVAKTYSRRARGGHGIAPWWRGGTLAVVSAAALVIPAVPVQAAPGDLDTSFGGDGKVTTPFGANFSVANAVAYSGDKVIVAGRVGDAITGDFGLARYNADGSPDTGFGTGGLVTMNFSPLSDVPRDIGLQSDGRIIVGGLTNSEPAGDAIVARYTTDGTLDTTFGTGGTTVIDISGVGDAIRGLVVEPDDQIVGSGPAGADSALMRLNADGTLDTSFGSDGIVRTSAGIGDHFFNIARDADGRYVVVGTVDGDFLVSRYKTDGTPDTAFGDDGRVITPFETAESDLAMDVVVRDNGNIIAVGETGAVDDIGITTTRFALAQYTSDGGLAPGFGSGGTVTTDITSTLGAAADGIRGAVLQSDRLTVAGFCGESHGITNFLEPVVGDFCLARYDAGDGSLDTAFGGDGTVITDFTGKGDGARAIASKGGKVTVVGGAEGPPPGVDFALARYMSAP</sequence>
<evidence type="ECO:0000313" key="1">
    <source>
        <dbReference type="EMBL" id="ASU84744.1"/>
    </source>
</evidence>
<dbReference type="SUPFAM" id="SSF63829">
    <property type="entry name" value="Calcium-dependent phosphotriesterase"/>
    <property type="match status" value="1"/>
</dbReference>
<dbReference type="InterPro" id="IPR013431">
    <property type="entry name" value="Delta_60_rpt"/>
</dbReference>
<evidence type="ECO:0000313" key="2">
    <source>
        <dbReference type="Proteomes" id="UP000215005"/>
    </source>
</evidence>
<accession>A0A223S9E8</accession>
<dbReference type="KEGG" id="ngv:CDO52_19785"/>
<gene>
    <name evidence="1" type="ORF">CDO52_19785</name>
</gene>
<dbReference type="Pfam" id="PF17164">
    <property type="entry name" value="DUF5122"/>
    <property type="match status" value="4"/>
</dbReference>
<dbReference type="Gene3D" id="2.80.10.50">
    <property type="match status" value="3"/>
</dbReference>
<dbReference type="Proteomes" id="UP000215005">
    <property type="component" value="Chromosome"/>
</dbReference>
<keyword evidence="2" id="KW-1185">Reference proteome</keyword>
<organism evidence="1 2">
    <name type="scientific">Nocardiopsis gilva YIM 90087</name>
    <dbReference type="NCBI Taxonomy" id="1235441"/>
    <lineage>
        <taxon>Bacteria</taxon>
        <taxon>Bacillati</taxon>
        <taxon>Actinomycetota</taxon>
        <taxon>Actinomycetes</taxon>
        <taxon>Streptosporangiales</taxon>
        <taxon>Nocardiopsidaceae</taxon>
        <taxon>Nocardiopsis</taxon>
    </lineage>
</organism>
<dbReference type="OrthoDB" id="9805017at2"/>